<dbReference type="AlphaFoldDB" id="A0A1D2AHX5"/>
<sequence length="86" mass="9687">TMAIYSTFRTGYYNCTCHNGTDLKFRVVKAISCLLLLGLLCSHRLLILGSTCLITGEKTGCINQVVHAFPDSRKRLCHFCSRFQLL</sequence>
<proteinExistence type="predicted"/>
<feature type="non-terminal residue" evidence="1">
    <location>
        <position position="1"/>
    </location>
</feature>
<name>A0A1D2AHX5_ORNBR</name>
<protein>
    <submittedName>
        <fullName evidence="1">Uncharacterized protein</fullName>
    </submittedName>
</protein>
<reference evidence="1" key="1">
    <citation type="submission" date="2016-07" db="EMBL/GenBank/DDBJ databases">
        <title>Salivary Glands transcriptome analysis on engorged females of Ornithodoros brasiliensis (Acari:Argasidae).</title>
        <authorList>
            <person name="Simons S.M."/>
            <person name="Carvalho E."/>
            <person name="Junqueira-de-Azevedo I."/>
            <person name="Ho P.L."/>
            <person name="Giovanni D."/>
            <person name="Mendonca R."/>
            <person name="Onofrio V."/>
            <person name="Landulfo G."/>
            <person name="Ramirez D."/>
            <person name="Barros-Battesti D."/>
        </authorList>
    </citation>
    <scope>NUCLEOTIDE SEQUENCE</scope>
    <source>
        <strain evidence="1">Female</strain>
        <tissue evidence="1">Salivary gland</tissue>
    </source>
</reference>
<dbReference type="EMBL" id="GETE01001057">
    <property type="protein sequence ID" value="JAT78804.1"/>
    <property type="molecule type" value="Transcribed_RNA"/>
</dbReference>
<accession>A0A1D2AHX5</accession>
<organism evidence="1">
    <name type="scientific">Ornithodoros brasiliensis</name>
    <name type="common">Mouro tick</name>
    <dbReference type="NCBI Taxonomy" id="888526"/>
    <lineage>
        <taxon>Eukaryota</taxon>
        <taxon>Metazoa</taxon>
        <taxon>Ecdysozoa</taxon>
        <taxon>Arthropoda</taxon>
        <taxon>Chelicerata</taxon>
        <taxon>Arachnida</taxon>
        <taxon>Acari</taxon>
        <taxon>Parasitiformes</taxon>
        <taxon>Ixodida</taxon>
        <taxon>Ixodoidea</taxon>
        <taxon>Argasidae</taxon>
        <taxon>Ornithodorinae</taxon>
        <taxon>Ornithodoros</taxon>
    </lineage>
</organism>
<evidence type="ECO:0000313" key="1">
    <source>
        <dbReference type="EMBL" id="JAT78804.1"/>
    </source>
</evidence>